<sequence>MVLTANDFHDFQDLDAIDFQDLDETSLIGLSNWIILFKPLPSSTDHCFHFIDPEEQGCRFLNMRGWVVCKCCVCTVFDDMPKNAS</sequence>
<evidence type="ECO:0000313" key="2">
    <source>
        <dbReference type="Proteomes" id="UP001055811"/>
    </source>
</evidence>
<gene>
    <name evidence="1" type="ORF">L2E82_48634</name>
</gene>
<evidence type="ECO:0000313" key="1">
    <source>
        <dbReference type="EMBL" id="KAI3690550.1"/>
    </source>
</evidence>
<keyword evidence="2" id="KW-1185">Reference proteome</keyword>
<name>A0ACB8Z2R2_CICIN</name>
<dbReference type="Proteomes" id="UP001055811">
    <property type="component" value="Linkage Group LG09"/>
</dbReference>
<reference evidence="1 2" key="2">
    <citation type="journal article" date="2022" name="Mol. Ecol. Resour.">
        <title>The genomes of chicory, endive, great burdock and yacon provide insights into Asteraceae paleo-polyploidization history and plant inulin production.</title>
        <authorList>
            <person name="Fan W."/>
            <person name="Wang S."/>
            <person name="Wang H."/>
            <person name="Wang A."/>
            <person name="Jiang F."/>
            <person name="Liu H."/>
            <person name="Zhao H."/>
            <person name="Xu D."/>
            <person name="Zhang Y."/>
        </authorList>
    </citation>
    <scope>NUCLEOTIDE SEQUENCE [LARGE SCALE GENOMIC DNA]</scope>
    <source>
        <strain evidence="2">cv. Punajuju</strain>
        <tissue evidence="1">Leaves</tissue>
    </source>
</reference>
<organism evidence="1 2">
    <name type="scientific">Cichorium intybus</name>
    <name type="common">Chicory</name>
    <dbReference type="NCBI Taxonomy" id="13427"/>
    <lineage>
        <taxon>Eukaryota</taxon>
        <taxon>Viridiplantae</taxon>
        <taxon>Streptophyta</taxon>
        <taxon>Embryophyta</taxon>
        <taxon>Tracheophyta</taxon>
        <taxon>Spermatophyta</taxon>
        <taxon>Magnoliopsida</taxon>
        <taxon>eudicotyledons</taxon>
        <taxon>Gunneridae</taxon>
        <taxon>Pentapetalae</taxon>
        <taxon>asterids</taxon>
        <taxon>campanulids</taxon>
        <taxon>Asterales</taxon>
        <taxon>Asteraceae</taxon>
        <taxon>Cichorioideae</taxon>
        <taxon>Cichorieae</taxon>
        <taxon>Cichoriinae</taxon>
        <taxon>Cichorium</taxon>
    </lineage>
</organism>
<comment type="caution">
    <text evidence="1">The sequence shown here is derived from an EMBL/GenBank/DDBJ whole genome shotgun (WGS) entry which is preliminary data.</text>
</comment>
<reference evidence="2" key="1">
    <citation type="journal article" date="2022" name="Mol. Ecol. Resour.">
        <title>The genomes of chicory, endive, great burdock and yacon provide insights into Asteraceae palaeo-polyploidization history and plant inulin production.</title>
        <authorList>
            <person name="Fan W."/>
            <person name="Wang S."/>
            <person name="Wang H."/>
            <person name="Wang A."/>
            <person name="Jiang F."/>
            <person name="Liu H."/>
            <person name="Zhao H."/>
            <person name="Xu D."/>
            <person name="Zhang Y."/>
        </authorList>
    </citation>
    <scope>NUCLEOTIDE SEQUENCE [LARGE SCALE GENOMIC DNA]</scope>
    <source>
        <strain evidence="2">cv. Punajuju</strain>
    </source>
</reference>
<protein>
    <submittedName>
        <fullName evidence="1">Uncharacterized protein</fullName>
    </submittedName>
</protein>
<proteinExistence type="predicted"/>
<dbReference type="EMBL" id="CM042017">
    <property type="protein sequence ID" value="KAI3690550.1"/>
    <property type="molecule type" value="Genomic_DNA"/>
</dbReference>
<accession>A0ACB8Z2R2</accession>